<dbReference type="CDD" id="cd00190">
    <property type="entry name" value="Tryp_SPc"/>
    <property type="match status" value="1"/>
</dbReference>
<reference evidence="14" key="2">
    <citation type="submission" date="2025-04" db="UniProtKB">
        <authorList>
            <consortium name="RefSeq"/>
        </authorList>
    </citation>
    <scope>IDENTIFICATION</scope>
    <source>
        <strain evidence="14">Aabys</strain>
    </source>
</reference>
<accession>A0A1I8M3D1</accession>
<dbReference type="SUPFAM" id="SSF50494">
    <property type="entry name" value="Trypsin-like serine proteases"/>
    <property type="match status" value="1"/>
</dbReference>
<evidence type="ECO:0000256" key="6">
    <source>
        <dbReference type="ARBA" id="ARBA00022801"/>
    </source>
</evidence>
<proteinExistence type="inferred from homology"/>
<evidence type="ECO:0000313" key="12">
    <source>
        <dbReference type="EnsemblMetazoa" id="MDOA000831-PA"/>
    </source>
</evidence>
<dbReference type="PANTHER" id="PTHR24252:SF7">
    <property type="entry name" value="HYALIN"/>
    <property type="match status" value="1"/>
</dbReference>
<keyword evidence="4" id="KW-0645">Protease</keyword>
<dbReference type="GeneID" id="101890723"/>
<dbReference type="Proteomes" id="UP001652621">
    <property type="component" value="Unplaced"/>
</dbReference>
<sequence>MGRTSPKIASLFIFGFLVFKFALSAGLKGGSIAPRIVGGHEATGSYPYVISLMTDTIFGRYHTCGGSIINQRTVITAAHCLASTSASSLKVHVGEKAKKVIDGLIYEVLNTHYHPLWTAETQDYDVGLVRIDGLFVYTPSVQPIKLASLKTKIKEGSYATVLGWGYTNAWGPPAEQLRMAQVPIVKQSTCNRRMGGLITKRMICAGFKSGGVDACQMDSGGPLVYKDVLIGIVSWGVGCAQRKKPGVYARVTELLPWIEQTLQKEYNEVL</sequence>
<keyword evidence="5 10" id="KW-0732">Signal</keyword>
<dbReference type="eggNOG" id="KOG3627">
    <property type="taxonomic scope" value="Eukaryota"/>
</dbReference>
<organism evidence="12">
    <name type="scientific">Musca domestica</name>
    <name type="common">House fly</name>
    <dbReference type="NCBI Taxonomy" id="7370"/>
    <lineage>
        <taxon>Eukaryota</taxon>
        <taxon>Metazoa</taxon>
        <taxon>Ecdysozoa</taxon>
        <taxon>Arthropoda</taxon>
        <taxon>Hexapoda</taxon>
        <taxon>Insecta</taxon>
        <taxon>Pterygota</taxon>
        <taxon>Neoptera</taxon>
        <taxon>Endopterygota</taxon>
        <taxon>Diptera</taxon>
        <taxon>Brachycera</taxon>
        <taxon>Muscomorpha</taxon>
        <taxon>Muscoidea</taxon>
        <taxon>Muscidae</taxon>
        <taxon>Musca</taxon>
    </lineage>
</organism>
<dbReference type="SMART" id="SM00020">
    <property type="entry name" value="Tryp_SPc"/>
    <property type="match status" value="1"/>
</dbReference>
<dbReference type="AlphaFoldDB" id="A0A1I8M3D1"/>
<evidence type="ECO:0000256" key="5">
    <source>
        <dbReference type="ARBA" id="ARBA00022729"/>
    </source>
</evidence>
<dbReference type="InterPro" id="IPR001254">
    <property type="entry name" value="Trypsin_dom"/>
</dbReference>
<name>A0A1I8M3D1_MUSDO</name>
<dbReference type="PANTHER" id="PTHR24252">
    <property type="entry name" value="ACROSIN-RELATED"/>
    <property type="match status" value="1"/>
</dbReference>
<keyword evidence="6" id="KW-0378">Hydrolase</keyword>
<dbReference type="GO" id="GO:0006508">
    <property type="term" value="P:proteolysis"/>
    <property type="evidence" value="ECO:0007669"/>
    <property type="project" value="UniProtKB-KW"/>
</dbReference>
<feature type="domain" description="Peptidase S1" evidence="11">
    <location>
        <begin position="36"/>
        <end position="263"/>
    </location>
</feature>
<keyword evidence="3" id="KW-0964">Secreted</keyword>
<dbReference type="InterPro" id="IPR018114">
    <property type="entry name" value="TRYPSIN_HIS"/>
</dbReference>
<dbReference type="EnsemblMetazoa" id="MDOA000831-RA">
    <property type="protein sequence ID" value="MDOA000831-PA"/>
    <property type="gene ID" value="MDOA000831"/>
</dbReference>
<feature type="chain" id="PRO_5044559756" evidence="10">
    <location>
        <begin position="25"/>
        <end position="270"/>
    </location>
</feature>
<evidence type="ECO:0000256" key="9">
    <source>
        <dbReference type="ARBA" id="ARBA00023157"/>
    </source>
</evidence>
<evidence type="ECO:0000256" key="1">
    <source>
        <dbReference type="ARBA" id="ARBA00004613"/>
    </source>
</evidence>
<comment type="subcellular location">
    <subcellularLocation>
        <location evidence="1">Secreted</location>
    </subcellularLocation>
</comment>
<dbReference type="InterPro" id="IPR043504">
    <property type="entry name" value="Peptidase_S1_PA_chymotrypsin"/>
</dbReference>
<evidence type="ECO:0000259" key="11">
    <source>
        <dbReference type="PROSITE" id="PS50240"/>
    </source>
</evidence>
<protein>
    <submittedName>
        <fullName evidence="14">Trypsin</fullName>
    </submittedName>
</protein>
<comment type="similarity">
    <text evidence="2">Belongs to the peptidase S1 family.</text>
</comment>
<dbReference type="VEuPathDB" id="VectorBase:MDOMA2_001493"/>
<dbReference type="PROSITE" id="PS00134">
    <property type="entry name" value="TRYPSIN_HIS"/>
    <property type="match status" value="1"/>
</dbReference>
<dbReference type="VEuPathDB" id="VectorBase:MDOA000831"/>
<dbReference type="KEGG" id="mde:101890723"/>
<keyword evidence="9" id="KW-1015">Disulfide bond</keyword>
<dbReference type="GO" id="GO:0004252">
    <property type="term" value="F:serine-type endopeptidase activity"/>
    <property type="evidence" value="ECO:0007669"/>
    <property type="project" value="InterPro"/>
</dbReference>
<evidence type="ECO:0000313" key="14">
    <source>
        <dbReference type="RefSeq" id="XP_005187799.1"/>
    </source>
</evidence>
<dbReference type="InterPro" id="IPR009003">
    <property type="entry name" value="Peptidase_S1_PA"/>
</dbReference>
<keyword evidence="13" id="KW-1185">Reference proteome</keyword>
<dbReference type="PROSITE" id="PS50240">
    <property type="entry name" value="TRYPSIN_DOM"/>
    <property type="match status" value="1"/>
</dbReference>
<reference evidence="12" key="1">
    <citation type="submission" date="2020-05" db="UniProtKB">
        <authorList>
            <consortium name="EnsemblMetazoa"/>
        </authorList>
    </citation>
    <scope>IDENTIFICATION</scope>
    <source>
        <strain evidence="12">Aabys</strain>
    </source>
</reference>
<evidence type="ECO:0000256" key="10">
    <source>
        <dbReference type="SAM" id="SignalP"/>
    </source>
</evidence>
<dbReference type="GO" id="GO:0005576">
    <property type="term" value="C:extracellular region"/>
    <property type="evidence" value="ECO:0007669"/>
    <property type="project" value="UniProtKB-SubCell"/>
</dbReference>
<dbReference type="OrthoDB" id="10059102at2759"/>
<evidence type="ECO:0000256" key="3">
    <source>
        <dbReference type="ARBA" id="ARBA00022525"/>
    </source>
</evidence>
<evidence type="ECO:0000256" key="8">
    <source>
        <dbReference type="ARBA" id="ARBA00023145"/>
    </source>
</evidence>
<evidence type="ECO:0000256" key="2">
    <source>
        <dbReference type="ARBA" id="ARBA00007664"/>
    </source>
</evidence>
<dbReference type="PRINTS" id="PR00722">
    <property type="entry name" value="CHYMOTRYPSIN"/>
</dbReference>
<evidence type="ECO:0000313" key="13">
    <source>
        <dbReference type="Proteomes" id="UP001652621"/>
    </source>
</evidence>
<dbReference type="Pfam" id="PF00089">
    <property type="entry name" value="Trypsin"/>
    <property type="match status" value="1"/>
</dbReference>
<dbReference type="RefSeq" id="XP_005187799.1">
    <property type="nucleotide sequence ID" value="XM_005187742.3"/>
</dbReference>
<evidence type="ECO:0000256" key="7">
    <source>
        <dbReference type="ARBA" id="ARBA00022825"/>
    </source>
</evidence>
<feature type="signal peptide" evidence="10">
    <location>
        <begin position="1"/>
        <end position="24"/>
    </location>
</feature>
<dbReference type="FunFam" id="2.40.10.10:FF:000077">
    <property type="entry name" value="Predicted protein"/>
    <property type="match status" value="1"/>
</dbReference>
<dbReference type="Gene3D" id="2.40.10.10">
    <property type="entry name" value="Trypsin-like serine proteases"/>
    <property type="match status" value="1"/>
</dbReference>
<gene>
    <name evidence="12" type="primary">101890723</name>
    <name evidence="14" type="synonym">LOC101890723</name>
</gene>
<keyword evidence="7" id="KW-0720">Serine protease</keyword>
<evidence type="ECO:0000256" key="4">
    <source>
        <dbReference type="ARBA" id="ARBA00022670"/>
    </source>
</evidence>
<keyword evidence="8" id="KW-0865">Zymogen</keyword>
<dbReference type="InterPro" id="IPR001314">
    <property type="entry name" value="Peptidase_S1A"/>
</dbReference>